<dbReference type="InterPro" id="IPR045621">
    <property type="entry name" value="BPD_transp_1_N"/>
</dbReference>
<evidence type="ECO:0000256" key="13">
    <source>
        <dbReference type="RuleBase" id="RU363032"/>
    </source>
</evidence>
<dbReference type="Proteomes" id="UP001197626">
    <property type="component" value="Chromosome"/>
</dbReference>
<feature type="transmembrane region" description="Helical" evidence="13">
    <location>
        <begin position="103"/>
        <end position="126"/>
    </location>
</feature>
<name>A0ABY3PDE6_9STAP</name>
<evidence type="ECO:0000256" key="8">
    <source>
        <dbReference type="ARBA" id="ARBA00023112"/>
    </source>
</evidence>
<dbReference type="PROSITE" id="PS50928">
    <property type="entry name" value="ABC_TM1"/>
    <property type="match status" value="1"/>
</dbReference>
<dbReference type="InterPro" id="IPR050045">
    <property type="entry name" value="Opp2B"/>
</dbReference>
<evidence type="ECO:0000256" key="11">
    <source>
        <dbReference type="ARBA" id="ARBA00038669"/>
    </source>
</evidence>
<keyword evidence="16" id="KW-1185">Reference proteome</keyword>
<feature type="transmembrane region" description="Helical" evidence="13">
    <location>
        <begin position="138"/>
        <end position="160"/>
    </location>
</feature>
<keyword evidence="7" id="KW-0406">Ion transport</keyword>
<feature type="transmembrane region" description="Helical" evidence="13">
    <location>
        <begin position="277"/>
        <end position="300"/>
    </location>
</feature>
<feature type="transmembrane region" description="Helical" evidence="13">
    <location>
        <begin position="231"/>
        <end position="257"/>
    </location>
</feature>
<dbReference type="CDD" id="cd06261">
    <property type="entry name" value="TM_PBP2"/>
    <property type="match status" value="1"/>
</dbReference>
<evidence type="ECO:0000256" key="7">
    <source>
        <dbReference type="ARBA" id="ARBA00023065"/>
    </source>
</evidence>
<reference evidence="15 16" key="1">
    <citation type="journal article" date="2022" name="Pathogens">
        <title>Staphylococcus ratti sp. nov. Isolated from a Lab Rat.</title>
        <authorList>
            <person name="Kovarovic V."/>
            <person name="Sedlacek I."/>
            <person name="Petras P."/>
            <person name="Kralova S."/>
            <person name="Maslanova I."/>
            <person name="Svec P."/>
            <person name="Neumann-Schaal M."/>
            <person name="Botka T."/>
            <person name="Gelbicova T."/>
            <person name="Stankova E."/>
            <person name="Doskar J."/>
            <person name="Pantucek R."/>
        </authorList>
    </citation>
    <scope>NUCLEOTIDE SEQUENCE [LARGE SCALE GENOMIC DNA]</scope>
    <source>
        <strain evidence="15 16">CCM 9025</strain>
    </source>
</reference>
<comment type="similarity">
    <text evidence="10">Belongs to the binding-protein-dependent transport system permease family. OppBC subfamily.</text>
</comment>
<evidence type="ECO:0000256" key="4">
    <source>
        <dbReference type="ARBA" id="ARBA00022596"/>
    </source>
</evidence>
<dbReference type="RefSeq" id="WP_229292847.1">
    <property type="nucleotide sequence ID" value="NZ_CP086654.1"/>
</dbReference>
<evidence type="ECO:0000256" key="10">
    <source>
        <dbReference type="ARBA" id="ARBA00024202"/>
    </source>
</evidence>
<protein>
    <recommendedName>
        <fullName evidence="12">Nickel import system permease protein NikB</fullName>
    </recommendedName>
</protein>
<evidence type="ECO:0000259" key="14">
    <source>
        <dbReference type="PROSITE" id="PS50928"/>
    </source>
</evidence>
<evidence type="ECO:0000256" key="6">
    <source>
        <dbReference type="ARBA" id="ARBA00022989"/>
    </source>
</evidence>
<evidence type="ECO:0000256" key="1">
    <source>
        <dbReference type="ARBA" id="ARBA00004651"/>
    </source>
</evidence>
<dbReference type="Gene3D" id="1.10.3720.10">
    <property type="entry name" value="MetI-like"/>
    <property type="match status" value="1"/>
</dbReference>
<dbReference type="NCBIfam" id="NF045470">
    <property type="entry name" value="Opp2B"/>
    <property type="match status" value="1"/>
</dbReference>
<sequence>MRIKSFLSRFGQMILVLWVLSTITFILMKLTPGDPISKQLHAGEVNVSQTQLEAVKAAHGLNQSYLVQYADWLSHVLRLDFGQSYQTGHDVMSALLHYAPPTLILAGLTIGVVLCVSIPLGITAAWHHQRTLDYAIRIGSSIAVSLPSFFLAIVLIYIFASRLQWLPIAGFSSPLHLILPVAALSISMCAYYVRLMRVTLLELYRSREVEIARLRGLSERFILKHLLLKPALTPIVTMIALSMGSLIGGTVVIENIFNIPGLGQFLVDSIRARDYPVIQGIVLFLGLIVVIANTVGDVIVSKLDPKRRLAKCDLKKEALKYESEGALK</sequence>
<evidence type="ECO:0000256" key="12">
    <source>
        <dbReference type="ARBA" id="ARBA00044774"/>
    </source>
</evidence>
<keyword evidence="6 13" id="KW-1133">Transmembrane helix</keyword>
<evidence type="ECO:0000313" key="15">
    <source>
        <dbReference type="EMBL" id="UEX90351.1"/>
    </source>
</evidence>
<dbReference type="EMBL" id="CP086654">
    <property type="protein sequence ID" value="UEX90351.1"/>
    <property type="molecule type" value="Genomic_DNA"/>
</dbReference>
<feature type="transmembrane region" description="Helical" evidence="13">
    <location>
        <begin position="12"/>
        <end position="30"/>
    </location>
</feature>
<comment type="subunit">
    <text evidence="11">The complex is composed of two ATP-binding proteins (NikD and NikE), two transmembrane proteins (NikB and NikC) and a solute-binding protein (NikA).</text>
</comment>
<dbReference type="Pfam" id="PF19300">
    <property type="entry name" value="BPD_transp_1_N"/>
    <property type="match status" value="1"/>
</dbReference>
<dbReference type="InterPro" id="IPR000515">
    <property type="entry name" value="MetI-like"/>
</dbReference>
<keyword evidence="5 13" id="KW-0812">Transmembrane</keyword>
<feature type="transmembrane region" description="Helical" evidence="13">
    <location>
        <begin position="175"/>
        <end position="193"/>
    </location>
</feature>
<evidence type="ECO:0000256" key="2">
    <source>
        <dbReference type="ARBA" id="ARBA00022448"/>
    </source>
</evidence>
<comment type="subcellular location">
    <subcellularLocation>
        <location evidence="1 13">Cell membrane</location>
        <topology evidence="1 13">Multi-pass membrane protein</topology>
    </subcellularLocation>
</comment>
<dbReference type="InterPro" id="IPR035906">
    <property type="entry name" value="MetI-like_sf"/>
</dbReference>
<feature type="domain" description="ABC transmembrane type-1" evidence="14">
    <location>
        <begin position="99"/>
        <end position="296"/>
    </location>
</feature>
<dbReference type="SUPFAM" id="SSF161098">
    <property type="entry name" value="MetI-like"/>
    <property type="match status" value="1"/>
</dbReference>
<evidence type="ECO:0000313" key="16">
    <source>
        <dbReference type="Proteomes" id="UP001197626"/>
    </source>
</evidence>
<dbReference type="Pfam" id="PF00528">
    <property type="entry name" value="BPD_transp_1"/>
    <property type="match status" value="1"/>
</dbReference>
<gene>
    <name evidence="15" type="ORF">LN051_01385</name>
</gene>
<organism evidence="15 16">
    <name type="scientific">Staphylococcus ratti</name>
    <dbReference type="NCBI Taxonomy" id="2892440"/>
    <lineage>
        <taxon>Bacteria</taxon>
        <taxon>Bacillati</taxon>
        <taxon>Bacillota</taxon>
        <taxon>Bacilli</taxon>
        <taxon>Bacillales</taxon>
        <taxon>Staphylococcaceae</taxon>
        <taxon>Staphylococcus</taxon>
    </lineage>
</organism>
<dbReference type="PANTHER" id="PTHR43163:SF6">
    <property type="entry name" value="DIPEPTIDE TRANSPORT SYSTEM PERMEASE PROTEIN DPPB-RELATED"/>
    <property type="match status" value="1"/>
</dbReference>
<keyword evidence="9 13" id="KW-0472">Membrane</keyword>
<keyword evidence="4" id="KW-0533">Nickel</keyword>
<keyword evidence="8" id="KW-0921">Nickel transport</keyword>
<keyword evidence="2 13" id="KW-0813">Transport</keyword>
<keyword evidence="3" id="KW-1003">Cell membrane</keyword>
<evidence type="ECO:0000256" key="3">
    <source>
        <dbReference type="ARBA" id="ARBA00022475"/>
    </source>
</evidence>
<accession>A0ABY3PDE6</accession>
<evidence type="ECO:0000256" key="9">
    <source>
        <dbReference type="ARBA" id="ARBA00023136"/>
    </source>
</evidence>
<dbReference type="PANTHER" id="PTHR43163">
    <property type="entry name" value="DIPEPTIDE TRANSPORT SYSTEM PERMEASE PROTEIN DPPB-RELATED"/>
    <property type="match status" value="1"/>
</dbReference>
<evidence type="ECO:0000256" key="5">
    <source>
        <dbReference type="ARBA" id="ARBA00022692"/>
    </source>
</evidence>
<proteinExistence type="inferred from homology"/>